<protein>
    <recommendedName>
        <fullName evidence="4">Reverse transcriptase domain-containing protein</fullName>
    </recommendedName>
</protein>
<dbReference type="Proteomes" id="UP001281410">
    <property type="component" value="Unassembled WGS sequence"/>
</dbReference>
<reference evidence="2" key="1">
    <citation type="journal article" date="2023" name="Plant J.">
        <title>Genome sequences and population genomics provide insights into the demographic history, inbreeding, and mutation load of two 'living fossil' tree species of Dipteronia.</title>
        <authorList>
            <person name="Feng Y."/>
            <person name="Comes H.P."/>
            <person name="Chen J."/>
            <person name="Zhu S."/>
            <person name="Lu R."/>
            <person name="Zhang X."/>
            <person name="Li P."/>
            <person name="Qiu J."/>
            <person name="Olsen K.M."/>
            <person name="Qiu Y."/>
        </authorList>
    </citation>
    <scope>NUCLEOTIDE SEQUENCE</scope>
    <source>
        <strain evidence="2">NBL</strain>
    </source>
</reference>
<dbReference type="PANTHER" id="PTHR46890">
    <property type="entry name" value="NON-LTR RETROLELEMENT REVERSE TRANSCRIPTASE-LIKE PROTEIN-RELATED"/>
    <property type="match status" value="1"/>
</dbReference>
<keyword evidence="3" id="KW-1185">Reference proteome</keyword>
<evidence type="ECO:0000313" key="2">
    <source>
        <dbReference type="EMBL" id="KAK3219239.1"/>
    </source>
</evidence>
<gene>
    <name evidence="2" type="ORF">Dsin_013209</name>
</gene>
<dbReference type="AlphaFoldDB" id="A0AAE0AKU0"/>
<evidence type="ECO:0000313" key="3">
    <source>
        <dbReference type="Proteomes" id="UP001281410"/>
    </source>
</evidence>
<dbReference type="PANTHER" id="PTHR46890:SF50">
    <property type="entry name" value="RNA-DIRECTED DNA POLYMERASE, EUKARYOTA, REVERSE TRANSCRIPTASE ZINC-BINDING DOMAIN PROTEIN-RELATED"/>
    <property type="match status" value="1"/>
</dbReference>
<feature type="compositionally biased region" description="Polar residues" evidence="1">
    <location>
        <begin position="1"/>
        <end position="13"/>
    </location>
</feature>
<proteinExistence type="predicted"/>
<feature type="region of interest" description="Disordered" evidence="1">
    <location>
        <begin position="1"/>
        <end position="21"/>
    </location>
</feature>
<name>A0AAE0AKU0_9ROSI</name>
<accession>A0AAE0AKU0</accession>
<comment type="caution">
    <text evidence="2">The sequence shown here is derived from an EMBL/GenBank/DDBJ whole genome shotgun (WGS) entry which is preliminary data.</text>
</comment>
<sequence>MALSCSQSLNSQKKNLKRNASYRKTDLRTANDCEDRLRVMEKKAQVDGWSESMRKKRVNTLAELLREPNLVKERVRDFFKDHFKIVHWKRPTINRLNLKQLGEEEKVFLERSFTEEEVWEAVCNCDGNKAPGLDVLSIVKELNKTFIALIPKCGKPNVMKDYRPISLVGSIYKVLANRLKQVMNYIIGEFQMASMKNRQILDSFVVAEEIIQMWKKG</sequence>
<evidence type="ECO:0000256" key="1">
    <source>
        <dbReference type="SAM" id="MobiDB-lite"/>
    </source>
</evidence>
<evidence type="ECO:0008006" key="4">
    <source>
        <dbReference type="Google" id="ProtNLM"/>
    </source>
</evidence>
<dbReference type="InterPro" id="IPR052343">
    <property type="entry name" value="Retrotransposon-Effector_Assoc"/>
</dbReference>
<organism evidence="2 3">
    <name type="scientific">Dipteronia sinensis</name>
    <dbReference type="NCBI Taxonomy" id="43782"/>
    <lineage>
        <taxon>Eukaryota</taxon>
        <taxon>Viridiplantae</taxon>
        <taxon>Streptophyta</taxon>
        <taxon>Embryophyta</taxon>
        <taxon>Tracheophyta</taxon>
        <taxon>Spermatophyta</taxon>
        <taxon>Magnoliopsida</taxon>
        <taxon>eudicotyledons</taxon>
        <taxon>Gunneridae</taxon>
        <taxon>Pentapetalae</taxon>
        <taxon>rosids</taxon>
        <taxon>malvids</taxon>
        <taxon>Sapindales</taxon>
        <taxon>Sapindaceae</taxon>
        <taxon>Hippocastanoideae</taxon>
        <taxon>Acereae</taxon>
        <taxon>Dipteronia</taxon>
    </lineage>
</organism>
<dbReference type="EMBL" id="JANJYJ010000004">
    <property type="protein sequence ID" value="KAK3219239.1"/>
    <property type="molecule type" value="Genomic_DNA"/>
</dbReference>